<name>H3B0W8_LATCH</name>
<evidence type="ECO:0000259" key="12">
    <source>
        <dbReference type="PROSITE" id="PS50262"/>
    </source>
</evidence>
<keyword evidence="8 11" id="KW-0675">Receptor</keyword>
<dbReference type="AlphaFoldDB" id="H3B0W8"/>
<dbReference type="EMBL" id="AFYH01111237">
    <property type="status" value="NOT_ANNOTATED_CDS"/>
    <property type="molecule type" value="Genomic_DNA"/>
</dbReference>
<feature type="transmembrane region" description="Helical" evidence="11">
    <location>
        <begin position="191"/>
        <end position="216"/>
    </location>
</feature>
<dbReference type="PRINTS" id="PR00896">
    <property type="entry name" value="VASOPRESSINR"/>
</dbReference>
<feature type="transmembrane region" description="Helical" evidence="11">
    <location>
        <begin position="104"/>
        <end position="122"/>
    </location>
</feature>
<dbReference type="eggNOG" id="KOG3656">
    <property type="taxonomic scope" value="Eukaryota"/>
</dbReference>
<dbReference type="PRINTS" id="PR00897">
    <property type="entry name" value="VASOPRSNV1BR"/>
</dbReference>
<dbReference type="OMA" id="FNSHLWP"/>
<dbReference type="GO" id="GO:0001992">
    <property type="term" value="P:regulation of systemic arterial blood pressure by vasopressin"/>
    <property type="evidence" value="ECO:0007669"/>
    <property type="project" value="TreeGrafter"/>
</dbReference>
<dbReference type="GO" id="GO:0032870">
    <property type="term" value="P:cellular response to hormone stimulus"/>
    <property type="evidence" value="ECO:0007669"/>
    <property type="project" value="TreeGrafter"/>
</dbReference>
<keyword evidence="6 11" id="KW-0472">Membrane</keyword>
<keyword evidence="4 11" id="KW-1133">Transmembrane helix</keyword>
<keyword evidence="3 11" id="KW-0812">Transmembrane</keyword>
<evidence type="ECO:0000256" key="8">
    <source>
        <dbReference type="ARBA" id="ARBA00023170"/>
    </source>
</evidence>
<dbReference type="EMBL" id="AFYH01111238">
    <property type="status" value="NOT_ANNOTATED_CDS"/>
    <property type="molecule type" value="Genomic_DNA"/>
</dbReference>
<evidence type="ECO:0000256" key="1">
    <source>
        <dbReference type="ARBA" id="ARBA00004651"/>
    </source>
</evidence>
<dbReference type="InterPro" id="IPR001817">
    <property type="entry name" value="Vasoprsn_rcpt"/>
</dbReference>
<keyword evidence="2" id="KW-1003">Cell membrane</keyword>
<dbReference type="PANTHER" id="PTHR24241:SF18">
    <property type="entry name" value="VASOPRESSIN V1B RECEPTOR"/>
    <property type="match status" value="1"/>
</dbReference>
<dbReference type="HOGENOM" id="CLU_009579_15_3_1"/>
<dbReference type="GO" id="GO:0005000">
    <property type="term" value="F:vasopressin receptor activity"/>
    <property type="evidence" value="ECO:0007669"/>
    <property type="project" value="InterPro"/>
</dbReference>
<evidence type="ECO:0000256" key="4">
    <source>
        <dbReference type="ARBA" id="ARBA00022989"/>
    </source>
</evidence>
<dbReference type="SMART" id="SM01164">
    <property type="entry name" value="DUF1856"/>
    <property type="match status" value="1"/>
</dbReference>
<dbReference type="CDD" id="cd15386">
    <property type="entry name" value="7tmA_V1bR"/>
    <property type="match status" value="1"/>
</dbReference>
<dbReference type="InterPro" id="IPR015076">
    <property type="entry name" value="V1R_C"/>
</dbReference>
<reference evidence="13" key="3">
    <citation type="submission" date="2025-09" db="UniProtKB">
        <authorList>
            <consortium name="Ensembl"/>
        </authorList>
    </citation>
    <scope>IDENTIFICATION</scope>
</reference>
<evidence type="ECO:0000256" key="9">
    <source>
        <dbReference type="ARBA" id="ARBA00023180"/>
    </source>
</evidence>
<dbReference type="GO" id="GO:0042277">
    <property type="term" value="F:peptide binding"/>
    <property type="evidence" value="ECO:0007669"/>
    <property type="project" value="TreeGrafter"/>
</dbReference>
<proteinExistence type="inferred from homology"/>
<evidence type="ECO:0000256" key="7">
    <source>
        <dbReference type="ARBA" id="ARBA00023157"/>
    </source>
</evidence>
<evidence type="ECO:0000313" key="14">
    <source>
        <dbReference type="Proteomes" id="UP000008672"/>
    </source>
</evidence>
<evidence type="ECO:0000256" key="5">
    <source>
        <dbReference type="ARBA" id="ARBA00023040"/>
    </source>
</evidence>
<gene>
    <name evidence="13" type="primary">AVPR1B</name>
</gene>
<dbReference type="PROSITE" id="PS00237">
    <property type="entry name" value="G_PROTEIN_RECEP_F1_1"/>
    <property type="match status" value="1"/>
</dbReference>
<evidence type="ECO:0000256" key="3">
    <source>
        <dbReference type="ARBA" id="ARBA00022692"/>
    </source>
</evidence>
<dbReference type="PANTHER" id="PTHR24241">
    <property type="entry name" value="NEUROPEPTIDE RECEPTOR-RELATED G-PROTEIN COUPLED RECEPTOR"/>
    <property type="match status" value="1"/>
</dbReference>
<sequence length="388" mass="44358">NQKPDIHSYPYLGNKTFLLTRDESLAKVEVGILAAILVMATVGNLGVLLAMYRIRKKMTRMHLFITHLGLTDLVVALFQVLPQLIWKVTYRFYGTDFICRTVKYLQVLSMFASTYMLIMMTVDRYIAVCHPLKTLQQPTKQAYIMISATWFLSSILSIPQLFIFSLTEVDQGSGVYDCWAKFQLPWGAKAYITWTTLSIFIVPVAILIVCYSLICYEISKNLKYKTQTSVESGCHSGPVMPSRVSSVRTISRAKIRTVKMTFVIVFTYIACWSPFFSVQMWTVWDENSPNEDSSDFAYTINMLLASLSSCCNPWIYMFFSGHLVHDVLNYFPCCGRFQPNLKRQGSNGSLSSRRNTLLTKISHRSIASNGAHMKEENFLPNMKEIYTE</sequence>
<keyword evidence="14" id="KW-1185">Reference proteome</keyword>
<keyword evidence="5 11" id="KW-0297">G-protein coupled receptor</keyword>
<dbReference type="Pfam" id="PF00001">
    <property type="entry name" value="7tm_1"/>
    <property type="match status" value="1"/>
</dbReference>
<dbReference type="GeneTree" id="ENSGT01050000244882"/>
<comment type="subcellular location">
    <subcellularLocation>
        <location evidence="1 11">Cell membrane</location>
        <topology evidence="1 11">Multi-pass membrane protein</topology>
    </subcellularLocation>
</comment>
<reference evidence="14" key="1">
    <citation type="submission" date="2011-08" db="EMBL/GenBank/DDBJ databases">
        <title>The draft genome of Latimeria chalumnae.</title>
        <authorList>
            <person name="Di Palma F."/>
            <person name="Alfoldi J."/>
            <person name="Johnson J."/>
            <person name="Berlin A."/>
            <person name="Gnerre S."/>
            <person name="Jaffe D."/>
            <person name="MacCallum I."/>
            <person name="Young S."/>
            <person name="Walker B.J."/>
            <person name="Lander E."/>
            <person name="Lindblad-Toh K."/>
        </authorList>
    </citation>
    <scope>NUCLEOTIDE SEQUENCE [LARGE SCALE GENOMIC DNA]</scope>
    <source>
        <strain evidence="14">Wild caught</strain>
    </source>
</reference>
<feature type="transmembrane region" description="Helical" evidence="11">
    <location>
        <begin position="296"/>
        <end position="319"/>
    </location>
</feature>
<feature type="transmembrane region" description="Helical" evidence="11">
    <location>
        <begin position="142"/>
        <end position="163"/>
    </location>
</feature>
<dbReference type="InterPro" id="IPR000628">
    <property type="entry name" value="Vprs_rcpt_V1B"/>
</dbReference>
<dbReference type="SUPFAM" id="SSF81321">
    <property type="entry name" value="Family A G protein-coupled receptor-like"/>
    <property type="match status" value="1"/>
</dbReference>
<dbReference type="InterPro" id="IPR000276">
    <property type="entry name" value="GPCR_Rhodpsn"/>
</dbReference>
<feature type="transmembrane region" description="Helical" evidence="11">
    <location>
        <begin position="64"/>
        <end position="84"/>
    </location>
</feature>
<dbReference type="STRING" id="7897.ENSLACP00000015539"/>
<dbReference type="InParanoid" id="H3B0W8"/>
<dbReference type="Ensembl" id="ENSLACT00000015647.1">
    <property type="protein sequence ID" value="ENSLACP00000015539.1"/>
    <property type="gene ID" value="ENSLACG00000013680.1"/>
</dbReference>
<dbReference type="Proteomes" id="UP000008672">
    <property type="component" value="Unassembled WGS sequence"/>
</dbReference>
<evidence type="ECO:0000313" key="13">
    <source>
        <dbReference type="Ensembl" id="ENSLACP00000015539.1"/>
    </source>
</evidence>
<dbReference type="Gene3D" id="1.20.1070.10">
    <property type="entry name" value="Rhodopsin 7-helix transmembrane proteins"/>
    <property type="match status" value="1"/>
</dbReference>
<dbReference type="GO" id="GO:0045907">
    <property type="term" value="P:positive regulation of vasoconstriction"/>
    <property type="evidence" value="ECO:0007669"/>
    <property type="project" value="TreeGrafter"/>
</dbReference>
<dbReference type="FunCoup" id="H3B0W8">
    <property type="interactions" value="854"/>
</dbReference>
<reference evidence="13" key="2">
    <citation type="submission" date="2025-08" db="UniProtKB">
        <authorList>
            <consortium name="Ensembl"/>
        </authorList>
    </citation>
    <scope>IDENTIFICATION</scope>
</reference>
<feature type="domain" description="G-protein coupled receptors family 1 profile" evidence="12">
    <location>
        <begin position="43"/>
        <end position="316"/>
    </location>
</feature>
<feature type="transmembrane region" description="Helical" evidence="11">
    <location>
        <begin position="30"/>
        <end position="52"/>
    </location>
</feature>
<comment type="similarity">
    <text evidence="11">Belongs to the G-protein coupled receptor 1 family. Vasopressin/oxytocin receptor subfamily.</text>
</comment>
<keyword evidence="7" id="KW-1015">Disulfide bond</keyword>
<dbReference type="GO" id="GO:0005886">
    <property type="term" value="C:plasma membrane"/>
    <property type="evidence" value="ECO:0007669"/>
    <property type="project" value="UniProtKB-SubCell"/>
</dbReference>
<evidence type="ECO:0000256" key="2">
    <source>
        <dbReference type="ARBA" id="ARBA00022475"/>
    </source>
</evidence>
<organism evidence="13 14">
    <name type="scientific">Latimeria chalumnae</name>
    <name type="common">Coelacanth</name>
    <dbReference type="NCBI Taxonomy" id="7897"/>
    <lineage>
        <taxon>Eukaryota</taxon>
        <taxon>Metazoa</taxon>
        <taxon>Chordata</taxon>
        <taxon>Craniata</taxon>
        <taxon>Vertebrata</taxon>
        <taxon>Euteleostomi</taxon>
        <taxon>Coelacanthiformes</taxon>
        <taxon>Coelacanthidae</taxon>
        <taxon>Latimeria</taxon>
    </lineage>
</organism>
<keyword evidence="10 11" id="KW-0807">Transducer</keyword>
<accession>H3B0W8</accession>
<dbReference type="PROSITE" id="PS50262">
    <property type="entry name" value="G_PROTEIN_RECEP_F1_2"/>
    <property type="match status" value="1"/>
</dbReference>
<dbReference type="InterPro" id="IPR017452">
    <property type="entry name" value="GPCR_Rhodpsn_7TM"/>
</dbReference>
<evidence type="ECO:0000256" key="6">
    <source>
        <dbReference type="ARBA" id="ARBA00023136"/>
    </source>
</evidence>
<feature type="transmembrane region" description="Helical" evidence="11">
    <location>
        <begin position="262"/>
        <end position="284"/>
    </location>
</feature>
<evidence type="ECO:0000256" key="10">
    <source>
        <dbReference type="ARBA" id="ARBA00023224"/>
    </source>
</evidence>
<keyword evidence="9 11" id="KW-0325">Glycoprotein</keyword>
<evidence type="ECO:0000256" key="11">
    <source>
        <dbReference type="RuleBase" id="RU046427"/>
    </source>
</evidence>
<dbReference type="PRINTS" id="PR00237">
    <property type="entry name" value="GPCRRHODOPSN"/>
</dbReference>
<dbReference type="FunFam" id="1.20.1070.10:FF:000094">
    <property type="entry name" value="Vasopressin V1a receptor"/>
    <property type="match status" value="1"/>
</dbReference>
<dbReference type="SMART" id="SM01381">
    <property type="entry name" value="7TM_GPCR_Srsx"/>
    <property type="match status" value="1"/>
</dbReference>
<protein>
    <submittedName>
        <fullName evidence="13">Arginine vasopressin receptor 1B</fullName>
    </submittedName>
</protein>